<dbReference type="AlphaFoldDB" id="A0A9P4XI69"/>
<evidence type="ECO:0000313" key="1">
    <source>
        <dbReference type="EMBL" id="KAF3073075.1"/>
    </source>
</evidence>
<comment type="caution">
    <text evidence="1">The sequence shown here is derived from an EMBL/GenBank/DDBJ whole genome shotgun (WGS) entry which is preliminary data.</text>
</comment>
<gene>
    <name evidence="1" type="ORF">CFAM422_004964</name>
</gene>
<sequence>MSPLVLLWEKIGIKAVTEYADYGNIQGLWRTSYDPDNENQWEDGTSTAGIFTAKFKAKYPSKSWDEMEGFYKRTGVKIWQLNPVIVEAAGRKAEWSSSFGQNVVSAILGLLALQRSLRSRLVLPDGTACYPRTDLPPMTIATEELNFDSKRQSHIRDHGRLCAAHSFISSLADEISTAGRGGVGSARRAGSINFSAYHQGVLVAYDYRNSIIIHSKVEEIFRADATTIENAIIAFRDGKIMPGSQLQRHNGGSDKGKGPAVGIEHLQEVLSFDQNAGLDYFFSLTRLDSYVNSPTGRSGWLNWLCATSPILSRCLELAHRYVLQGKERIVVYVDTRWIQQ</sequence>
<keyword evidence="2" id="KW-1185">Reference proteome</keyword>
<name>A0A9P4XI69_9HYPO</name>
<evidence type="ECO:0000313" key="2">
    <source>
        <dbReference type="Proteomes" id="UP000801864"/>
    </source>
</evidence>
<dbReference type="EMBL" id="QLNT01000007">
    <property type="protein sequence ID" value="KAF3073075.1"/>
    <property type="molecule type" value="Genomic_DNA"/>
</dbReference>
<organism evidence="1 2">
    <name type="scientific">Trichoderma lentiforme</name>
    <dbReference type="NCBI Taxonomy" id="1567552"/>
    <lineage>
        <taxon>Eukaryota</taxon>
        <taxon>Fungi</taxon>
        <taxon>Dikarya</taxon>
        <taxon>Ascomycota</taxon>
        <taxon>Pezizomycotina</taxon>
        <taxon>Sordariomycetes</taxon>
        <taxon>Hypocreomycetidae</taxon>
        <taxon>Hypocreales</taxon>
        <taxon>Hypocreaceae</taxon>
        <taxon>Trichoderma</taxon>
    </lineage>
</organism>
<protein>
    <submittedName>
        <fullName evidence="1">Uncharacterized protein</fullName>
    </submittedName>
</protein>
<proteinExistence type="predicted"/>
<reference evidence="1 2" key="1">
    <citation type="submission" date="2018-06" db="EMBL/GenBank/DDBJ databases">
        <title>Genome analysis of cellulolytic fungus Trichoderma lentiforme CFAM-422.</title>
        <authorList>
            <person name="Steindorff A.S."/>
            <person name="Formighieri E.F."/>
            <person name="Midorikawa G.E.O."/>
            <person name="Tamietti M.S."/>
            <person name="Ramos E.Z."/>
            <person name="Silva A.S."/>
            <person name="Bon E.P.S."/>
            <person name="Mendes T.D."/>
            <person name="Damaso M.C.T."/>
            <person name="Favaro L.C.L."/>
        </authorList>
    </citation>
    <scope>NUCLEOTIDE SEQUENCE [LARGE SCALE GENOMIC DNA]</scope>
    <source>
        <strain evidence="1 2">CFAM-422</strain>
    </source>
</reference>
<dbReference type="Proteomes" id="UP000801864">
    <property type="component" value="Unassembled WGS sequence"/>
</dbReference>
<accession>A0A9P4XI69</accession>